<evidence type="ECO:0000313" key="1">
    <source>
        <dbReference type="EMBL" id="MBU2950341.1"/>
    </source>
</evidence>
<evidence type="ECO:0000313" key="2">
    <source>
        <dbReference type="Proteomes" id="UP001647509"/>
    </source>
</evidence>
<proteinExistence type="predicted"/>
<sequence length="57" mass="6687">LYMEEFTQAEIKELLAFYNSPIGKKFTSKQLKMTQKGIELGKGFAVKVQRLAQKYQW</sequence>
<name>A0ACC5U7T8_9FLAO</name>
<dbReference type="Proteomes" id="UP001647509">
    <property type="component" value="Unassembled WGS sequence"/>
</dbReference>
<organism evidence="1 2">
    <name type="scientific">Pseudotamlana agarivorans</name>
    <dbReference type="NCBI Taxonomy" id="481183"/>
    <lineage>
        <taxon>Bacteria</taxon>
        <taxon>Pseudomonadati</taxon>
        <taxon>Bacteroidota</taxon>
        <taxon>Flavobacteriia</taxon>
        <taxon>Flavobacteriales</taxon>
        <taxon>Flavobacteriaceae</taxon>
        <taxon>Pseudotamlana</taxon>
    </lineage>
</organism>
<comment type="caution">
    <text evidence="1">The sequence shown here is derived from an EMBL/GenBank/DDBJ whole genome shotgun (WGS) entry which is preliminary data.</text>
</comment>
<reference evidence="1" key="1">
    <citation type="submission" date="2021-05" db="EMBL/GenBank/DDBJ databases">
        <title>Draft genomes of bacteria isolated from model marine particles.</title>
        <authorList>
            <person name="Datta M.S."/>
            <person name="Schwartzman J.A."/>
            <person name="Enke T.N."/>
            <person name="Saavedra J."/>
            <person name="Cermak N."/>
            <person name="Cordero O.X."/>
        </authorList>
    </citation>
    <scope>NUCLEOTIDE SEQUENCE</scope>
    <source>
        <strain evidence="1">I2M19</strain>
    </source>
</reference>
<protein>
    <submittedName>
        <fullName evidence="1">DUF2059 domain-containing protein</fullName>
    </submittedName>
</protein>
<keyword evidence="2" id="KW-1185">Reference proteome</keyword>
<accession>A0ACC5U7T8</accession>
<gene>
    <name evidence="1" type="ORF">KO493_06505</name>
</gene>
<feature type="non-terminal residue" evidence="1">
    <location>
        <position position="1"/>
    </location>
</feature>
<dbReference type="EMBL" id="JAHKPD010000012">
    <property type="protein sequence ID" value="MBU2950341.1"/>
    <property type="molecule type" value="Genomic_DNA"/>
</dbReference>